<name>A0AAV5K8L7_9ROSI</name>
<dbReference type="AlphaFoldDB" id="A0AAV5K8L7"/>
<proteinExistence type="predicted"/>
<dbReference type="EMBL" id="BPVZ01000054">
    <property type="protein sequence ID" value="GKV19946.1"/>
    <property type="molecule type" value="Genomic_DNA"/>
</dbReference>
<keyword evidence="1" id="KW-0812">Transmembrane</keyword>
<gene>
    <name evidence="2" type="ORF">SLEP1_g30139</name>
</gene>
<keyword evidence="1" id="KW-0472">Membrane</keyword>
<keyword evidence="1" id="KW-1133">Transmembrane helix</keyword>
<dbReference type="PANTHER" id="PTHR34291">
    <property type="entry name" value="HYDROXYPROLINE-RICH GLYCOPROTEIN FAMILY PROTEIN"/>
    <property type="match status" value="1"/>
</dbReference>
<evidence type="ECO:0000313" key="2">
    <source>
        <dbReference type="EMBL" id="GKV19946.1"/>
    </source>
</evidence>
<dbReference type="Proteomes" id="UP001054252">
    <property type="component" value="Unassembled WGS sequence"/>
</dbReference>
<dbReference type="InterPro" id="IPR037699">
    <property type="entry name" value="At5g65660-like"/>
</dbReference>
<evidence type="ECO:0000313" key="3">
    <source>
        <dbReference type="Proteomes" id="UP001054252"/>
    </source>
</evidence>
<dbReference type="PANTHER" id="PTHR34291:SF7">
    <property type="entry name" value="PROTEIN, PUTATIVE-RELATED"/>
    <property type="match status" value="1"/>
</dbReference>
<reference evidence="2 3" key="1">
    <citation type="journal article" date="2021" name="Commun. Biol.">
        <title>The genome of Shorea leprosula (Dipterocarpaceae) highlights the ecological relevance of drought in aseasonal tropical rainforests.</title>
        <authorList>
            <person name="Ng K.K.S."/>
            <person name="Kobayashi M.J."/>
            <person name="Fawcett J.A."/>
            <person name="Hatakeyama M."/>
            <person name="Paape T."/>
            <person name="Ng C.H."/>
            <person name="Ang C.C."/>
            <person name="Tnah L.H."/>
            <person name="Lee C.T."/>
            <person name="Nishiyama T."/>
            <person name="Sese J."/>
            <person name="O'Brien M.J."/>
            <person name="Copetti D."/>
            <person name="Mohd Noor M.I."/>
            <person name="Ong R.C."/>
            <person name="Putra M."/>
            <person name="Sireger I.Z."/>
            <person name="Indrioko S."/>
            <person name="Kosugi Y."/>
            <person name="Izuno A."/>
            <person name="Isagi Y."/>
            <person name="Lee S.L."/>
            <person name="Shimizu K.K."/>
        </authorList>
    </citation>
    <scope>NUCLEOTIDE SEQUENCE [LARGE SCALE GENOMIC DNA]</scope>
    <source>
        <strain evidence="2">214</strain>
    </source>
</reference>
<keyword evidence="3" id="KW-1185">Reference proteome</keyword>
<accession>A0AAV5K8L7</accession>
<comment type="caution">
    <text evidence="2">The sequence shown here is derived from an EMBL/GenBank/DDBJ whole genome shotgun (WGS) entry which is preliminary data.</text>
</comment>
<feature type="transmembrane region" description="Helical" evidence="1">
    <location>
        <begin position="15"/>
        <end position="39"/>
    </location>
</feature>
<sequence length="149" mass="16359">MGEEAASSSSNRPSIGFPLGVALLLIFLLCMSTLLSCWLKWHELRRLLWSSGEEDDDGSTVQIDIATLPVATTVGPYPVEKPVVDVTEDEGRNRPVLMPGDRVPKFIAIACPYERAADGGKVYRKSTETVNFFGRGTVHIVMDHESILP</sequence>
<evidence type="ECO:0000256" key="1">
    <source>
        <dbReference type="SAM" id="Phobius"/>
    </source>
</evidence>
<organism evidence="2 3">
    <name type="scientific">Rubroshorea leprosula</name>
    <dbReference type="NCBI Taxonomy" id="152421"/>
    <lineage>
        <taxon>Eukaryota</taxon>
        <taxon>Viridiplantae</taxon>
        <taxon>Streptophyta</taxon>
        <taxon>Embryophyta</taxon>
        <taxon>Tracheophyta</taxon>
        <taxon>Spermatophyta</taxon>
        <taxon>Magnoliopsida</taxon>
        <taxon>eudicotyledons</taxon>
        <taxon>Gunneridae</taxon>
        <taxon>Pentapetalae</taxon>
        <taxon>rosids</taxon>
        <taxon>malvids</taxon>
        <taxon>Malvales</taxon>
        <taxon>Dipterocarpaceae</taxon>
        <taxon>Rubroshorea</taxon>
    </lineage>
</organism>
<protein>
    <submittedName>
        <fullName evidence="2">Uncharacterized protein</fullName>
    </submittedName>
</protein>